<dbReference type="EMBL" id="CAMAPF010000055">
    <property type="protein sequence ID" value="CAH9085761.1"/>
    <property type="molecule type" value="Genomic_DNA"/>
</dbReference>
<feature type="domain" description="RNase H type-1" evidence="1">
    <location>
        <begin position="161"/>
        <end position="273"/>
    </location>
</feature>
<accession>A0AAV0CZ82</accession>
<proteinExistence type="predicted"/>
<dbReference type="PANTHER" id="PTHR47723">
    <property type="entry name" value="OS05G0353850 PROTEIN"/>
    <property type="match status" value="1"/>
</dbReference>
<protein>
    <recommendedName>
        <fullName evidence="1">RNase H type-1 domain-containing protein</fullName>
    </recommendedName>
</protein>
<dbReference type="SUPFAM" id="SSF53098">
    <property type="entry name" value="Ribonuclease H-like"/>
    <property type="match status" value="1"/>
</dbReference>
<keyword evidence="3" id="KW-1185">Reference proteome</keyword>
<dbReference type="InterPro" id="IPR036397">
    <property type="entry name" value="RNaseH_sf"/>
</dbReference>
<dbReference type="InterPro" id="IPR053151">
    <property type="entry name" value="RNase_H-like"/>
</dbReference>
<dbReference type="PANTHER" id="PTHR47723:SF19">
    <property type="entry name" value="POLYNUCLEOTIDYL TRANSFERASE, RIBONUCLEASE H-LIKE SUPERFAMILY PROTEIN"/>
    <property type="match status" value="1"/>
</dbReference>
<gene>
    <name evidence="2" type="ORF">CEPIT_LOCUS9531</name>
</gene>
<name>A0AAV0CZ82_9ASTE</name>
<evidence type="ECO:0000313" key="2">
    <source>
        <dbReference type="EMBL" id="CAH9085761.1"/>
    </source>
</evidence>
<evidence type="ECO:0000259" key="1">
    <source>
        <dbReference type="Pfam" id="PF13456"/>
    </source>
</evidence>
<dbReference type="CDD" id="cd06222">
    <property type="entry name" value="RNase_H_like"/>
    <property type="match status" value="1"/>
</dbReference>
<dbReference type="GO" id="GO:0003676">
    <property type="term" value="F:nucleic acid binding"/>
    <property type="evidence" value="ECO:0007669"/>
    <property type="project" value="InterPro"/>
</dbReference>
<organism evidence="2 3">
    <name type="scientific">Cuscuta epithymum</name>
    <dbReference type="NCBI Taxonomy" id="186058"/>
    <lineage>
        <taxon>Eukaryota</taxon>
        <taxon>Viridiplantae</taxon>
        <taxon>Streptophyta</taxon>
        <taxon>Embryophyta</taxon>
        <taxon>Tracheophyta</taxon>
        <taxon>Spermatophyta</taxon>
        <taxon>Magnoliopsida</taxon>
        <taxon>eudicotyledons</taxon>
        <taxon>Gunneridae</taxon>
        <taxon>Pentapetalae</taxon>
        <taxon>asterids</taxon>
        <taxon>lamiids</taxon>
        <taxon>Solanales</taxon>
        <taxon>Convolvulaceae</taxon>
        <taxon>Cuscuteae</taxon>
        <taxon>Cuscuta</taxon>
        <taxon>Cuscuta subgen. Cuscuta</taxon>
    </lineage>
</organism>
<evidence type="ECO:0000313" key="3">
    <source>
        <dbReference type="Proteomes" id="UP001152523"/>
    </source>
</evidence>
<dbReference type="Gene3D" id="3.30.420.10">
    <property type="entry name" value="Ribonuclease H-like superfamily/Ribonuclease H"/>
    <property type="match status" value="1"/>
</dbReference>
<dbReference type="AlphaFoldDB" id="A0AAV0CZ82"/>
<comment type="caution">
    <text evidence="2">The sequence shown here is derived from an EMBL/GenBank/DDBJ whole genome shotgun (WGS) entry which is preliminary data.</text>
</comment>
<sequence>MALSPYLQHIMRNYGETTYHIFFGCSYTRKIWQYFLDIFNISFPRDQSSPRQVLIYWWLEAGSKTLGDIFKHNLPGMICWHIWKNYSSYKWGKTSISSSEDVIWSIKHYTQNWAFKFTKLKQRRVEDFLIDEHLIPANFKFKKAGCKIIKWKRPTTNYKLNVDASFVHNLAFGGAILRNRTGELVWAICFNILADSSEEAELKALVYASEVAMEKGYTEFQVETDAACSISVLEAGLGRYTWLNLFVRRAKEMGLTFCHVYREGNEPAHLLAGRQIFPAEMITFDQADHLPRDVRTSYFADLFGIPRIRV</sequence>
<dbReference type="GO" id="GO:0004523">
    <property type="term" value="F:RNA-DNA hybrid ribonuclease activity"/>
    <property type="evidence" value="ECO:0007669"/>
    <property type="project" value="InterPro"/>
</dbReference>
<dbReference type="InterPro" id="IPR012337">
    <property type="entry name" value="RNaseH-like_sf"/>
</dbReference>
<dbReference type="Proteomes" id="UP001152523">
    <property type="component" value="Unassembled WGS sequence"/>
</dbReference>
<dbReference type="Pfam" id="PF13456">
    <property type="entry name" value="RVT_3"/>
    <property type="match status" value="1"/>
</dbReference>
<reference evidence="2" key="1">
    <citation type="submission" date="2022-07" db="EMBL/GenBank/DDBJ databases">
        <authorList>
            <person name="Macas J."/>
            <person name="Novak P."/>
            <person name="Neumann P."/>
        </authorList>
    </citation>
    <scope>NUCLEOTIDE SEQUENCE</scope>
</reference>
<dbReference type="InterPro" id="IPR044730">
    <property type="entry name" value="RNase_H-like_dom_plant"/>
</dbReference>
<dbReference type="InterPro" id="IPR002156">
    <property type="entry name" value="RNaseH_domain"/>
</dbReference>